<keyword evidence="1" id="KW-1133">Transmembrane helix</keyword>
<evidence type="ECO:0000313" key="2">
    <source>
        <dbReference type="EMBL" id="QZN99249.1"/>
    </source>
</evidence>
<reference evidence="2" key="1">
    <citation type="submission" date="2021-08" db="EMBL/GenBank/DDBJ databases">
        <authorList>
            <person name="Zhang H."/>
            <person name="Xu M."/>
            <person name="Yu Z."/>
            <person name="Yang L."/>
            <person name="Cai Y."/>
        </authorList>
    </citation>
    <scope>NUCLEOTIDE SEQUENCE</scope>
    <source>
        <strain evidence="2">CHL1</strain>
    </source>
</reference>
<dbReference type="EMBL" id="CP081869">
    <property type="protein sequence ID" value="QZN99249.1"/>
    <property type="molecule type" value="Genomic_DNA"/>
</dbReference>
<evidence type="ECO:0000256" key="1">
    <source>
        <dbReference type="SAM" id="Phobius"/>
    </source>
</evidence>
<dbReference type="AlphaFoldDB" id="A0A9E6R8H3"/>
<name>A0A9E6R8H3_9HYPH</name>
<dbReference type="Proteomes" id="UP000825701">
    <property type="component" value="Chromosome"/>
</dbReference>
<dbReference type="KEGG" id="cmet:K6K41_20975"/>
<keyword evidence="1" id="KW-0812">Transmembrane</keyword>
<protein>
    <submittedName>
        <fullName evidence="2">Uncharacterized protein</fullName>
    </submittedName>
</protein>
<proteinExistence type="predicted"/>
<keyword evidence="3" id="KW-1185">Reference proteome</keyword>
<dbReference type="RefSeq" id="WP_261402296.1">
    <property type="nucleotide sequence ID" value="NZ_CP081869.1"/>
</dbReference>
<keyword evidence="1" id="KW-0472">Membrane</keyword>
<feature type="transmembrane region" description="Helical" evidence="1">
    <location>
        <begin position="6"/>
        <end position="27"/>
    </location>
</feature>
<evidence type="ECO:0000313" key="3">
    <source>
        <dbReference type="Proteomes" id="UP000825701"/>
    </source>
</evidence>
<gene>
    <name evidence="2" type="ORF">K6K41_20975</name>
</gene>
<organism evidence="2 3">
    <name type="scientific">Chenggangzhangella methanolivorans</name>
    <dbReference type="NCBI Taxonomy" id="1437009"/>
    <lineage>
        <taxon>Bacteria</taxon>
        <taxon>Pseudomonadati</taxon>
        <taxon>Pseudomonadota</taxon>
        <taxon>Alphaproteobacteria</taxon>
        <taxon>Hyphomicrobiales</taxon>
        <taxon>Methylopilaceae</taxon>
        <taxon>Chenggangzhangella</taxon>
    </lineage>
</organism>
<accession>A0A9E6R8H3</accession>
<sequence length="61" mass="6997">MVEPILYASFGALLATLLGLLFLPFFWGRAVRLTTRRLLHRLPYPPTRSSPRRTACAQNLR</sequence>